<keyword evidence="1 3" id="KW-0159">Chromosome partition</keyword>
<evidence type="ECO:0000256" key="1">
    <source>
        <dbReference type="ARBA" id="ARBA00022829"/>
    </source>
</evidence>
<dbReference type="HAMAP" id="MF_01805">
    <property type="entry name" value="ScpA"/>
    <property type="match status" value="1"/>
</dbReference>
<protein>
    <recommendedName>
        <fullName evidence="2 3">Segregation and condensation protein A</fullName>
    </recommendedName>
</protein>
<dbReference type="Proteomes" id="UP000032722">
    <property type="component" value="Chromosome"/>
</dbReference>
<comment type="similarity">
    <text evidence="3">Belongs to the ScpA family.</text>
</comment>
<comment type="subcellular location">
    <subcellularLocation>
        <location evidence="3">Cytoplasm</location>
    </subcellularLocation>
    <text evidence="3">Associated with two foci at the outer edges of the nucleoid region in young cells, and at four foci within both cell halves in older cells.</text>
</comment>
<dbReference type="GO" id="GO:0007059">
    <property type="term" value="P:chromosome segregation"/>
    <property type="evidence" value="ECO:0007669"/>
    <property type="project" value="UniProtKB-UniRule"/>
</dbReference>
<dbReference type="PATRIC" id="fig|29556.3.peg.455"/>
<gene>
    <name evidence="3" type="primary">scpA</name>
    <name evidence="4" type="ORF">VO56_02300</name>
</gene>
<dbReference type="InterPro" id="IPR023093">
    <property type="entry name" value="ScpA-like_C"/>
</dbReference>
<dbReference type="GO" id="GO:0051301">
    <property type="term" value="P:cell division"/>
    <property type="evidence" value="ECO:0007669"/>
    <property type="project" value="UniProtKB-KW"/>
</dbReference>
<proteinExistence type="inferred from homology"/>
<sequence>MNNTENTLQFEKLEEYKFKIGKFDGPLDLLLSLVKDKKINIMDVDIAEIATQYLQIIKHLQDSEINLAGDYLLMAATLIQLKAKMILEEPEEVAEVEEEKQNLIQQLIEYQQFKEIKEALKTFQDARQDIFIKKPSNIDEFVVDSNDARLDGKSNIVKLVSTLRKMFERVYAQKLRMTKLETFKITPADQFDFIMNLLKQKETLSFEEVFTLPSLNHFVVTLIAVLDLSRRQKLIIEQEEQFGEIVIKRGPEYEK</sequence>
<comment type="function">
    <text evidence="3">Participates in chromosomal partition during cell division. May act via the formation of a condensin-like complex containing Smc and ScpB that pull DNA away from mid-cell into both cell halves.</text>
</comment>
<keyword evidence="3" id="KW-0131">Cell cycle</keyword>
<dbReference type="InterPro" id="IPR003768">
    <property type="entry name" value="ScpA"/>
</dbReference>
<dbReference type="KEGG" id="mgb:VO56_02300"/>
<dbReference type="Gene3D" id="6.10.250.2410">
    <property type="match status" value="1"/>
</dbReference>
<keyword evidence="3" id="KW-0132">Cell division</keyword>
<name>A0A0D5ZK60_9BACT</name>
<dbReference type="AlphaFoldDB" id="A0A0D5ZK60"/>
<dbReference type="Pfam" id="PF02616">
    <property type="entry name" value="SMC_ScpA"/>
    <property type="match status" value="1"/>
</dbReference>
<dbReference type="NCBIfam" id="NF000994">
    <property type="entry name" value="PRK00104.1-3"/>
    <property type="match status" value="1"/>
</dbReference>
<dbReference type="GO" id="GO:0006260">
    <property type="term" value="P:DNA replication"/>
    <property type="evidence" value="ECO:0007669"/>
    <property type="project" value="UniProtKB-UniRule"/>
</dbReference>
<reference evidence="4 5" key="1">
    <citation type="journal article" date="2015" name="Genome Announc.">
        <title>Complete Genome Sequence of Mycoplasma meleagridis, a Possible Emerging Pathogen in Chickens.</title>
        <authorList>
            <person name="Abolnik C."/>
        </authorList>
    </citation>
    <scope>NUCLEOTIDE SEQUENCE [LARGE SCALE GENOMIC DNA]</scope>
    <source>
        <strain evidence="4 5">B2096 8B</strain>
    </source>
</reference>
<keyword evidence="4" id="KW-0223">Dioxygenase</keyword>
<dbReference type="EMBL" id="CP011021">
    <property type="protein sequence ID" value="AKA50064.1"/>
    <property type="molecule type" value="Genomic_DNA"/>
</dbReference>
<dbReference type="HOGENOM" id="CLU_038686_3_1_14"/>
<accession>A0A0D5ZK60</accession>
<comment type="subunit">
    <text evidence="3">Component of a cohesin-like complex composed of ScpA, ScpB and the Smc homodimer, in which ScpA and ScpB bind to the head domain of Smc. The presence of the three proteins is required for the association of the complex with DNA.</text>
</comment>
<organism evidence="5">
    <name type="scientific">Mycoplasmopsis gallinacea</name>
    <dbReference type="NCBI Taxonomy" id="29556"/>
    <lineage>
        <taxon>Bacteria</taxon>
        <taxon>Bacillati</taxon>
        <taxon>Mycoplasmatota</taxon>
        <taxon>Mycoplasmoidales</taxon>
        <taxon>Metamycoplasmataceae</taxon>
        <taxon>Mycoplasmopsis</taxon>
    </lineage>
</organism>
<dbReference type="Gene3D" id="1.10.10.580">
    <property type="entry name" value="Structural maintenance of chromosome 1. Chain E"/>
    <property type="match status" value="1"/>
</dbReference>
<evidence type="ECO:0000256" key="3">
    <source>
        <dbReference type="HAMAP-Rule" id="MF_01805"/>
    </source>
</evidence>
<evidence type="ECO:0000313" key="5">
    <source>
        <dbReference type="Proteomes" id="UP000032722"/>
    </source>
</evidence>
<dbReference type="GO" id="GO:0005737">
    <property type="term" value="C:cytoplasm"/>
    <property type="evidence" value="ECO:0007669"/>
    <property type="project" value="UniProtKB-SubCell"/>
</dbReference>
<dbReference type="PANTHER" id="PTHR33969">
    <property type="entry name" value="SEGREGATION AND CONDENSATION PROTEIN A"/>
    <property type="match status" value="1"/>
</dbReference>
<dbReference type="PANTHER" id="PTHR33969:SF2">
    <property type="entry name" value="SEGREGATION AND CONDENSATION PROTEIN A"/>
    <property type="match status" value="1"/>
</dbReference>
<dbReference type="GO" id="GO:0051213">
    <property type="term" value="F:dioxygenase activity"/>
    <property type="evidence" value="ECO:0007669"/>
    <property type="project" value="UniProtKB-KW"/>
</dbReference>
<evidence type="ECO:0000256" key="2">
    <source>
        <dbReference type="ARBA" id="ARBA00044777"/>
    </source>
</evidence>
<evidence type="ECO:0000313" key="4">
    <source>
        <dbReference type="EMBL" id="AKA50064.1"/>
    </source>
</evidence>
<keyword evidence="4" id="KW-0560">Oxidoreductase</keyword>
<keyword evidence="3" id="KW-0963">Cytoplasm</keyword>